<gene>
    <name evidence="2" type="ORF">FKW44_021916</name>
</gene>
<keyword evidence="3" id="KW-1185">Reference proteome</keyword>
<organism evidence="2 3">
    <name type="scientific">Caligus rogercresseyi</name>
    <name type="common">Sea louse</name>
    <dbReference type="NCBI Taxonomy" id="217165"/>
    <lineage>
        <taxon>Eukaryota</taxon>
        <taxon>Metazoa</taxon>
        <taxon>Ecdysozoa</taxon>
        <taxon>Arthropoda</taxon>
        <taxon>Crustacea</taxon>
        <taxon>Multicrustacea</taxon>
        <taxon>Hexanauplia</taxon>
        <taxon>Copepoda</taxon>
        <taxon>Siphonostomatoida</taxon>
        <taxon>Caligidae</taxon>
        <taxon>Caligus</taxon>
    </lineage>
</organism>
<evidence type="ECO:0000256" key="1">
    <source>
        <dbReference type="SAM" id="MobiDB-lite"/>
    </source>
</evidence>
<proteinExistence type="predicted"/>
<reference evidence="3" key="1">
    <citation type="submission" date="2021-01" db="EMBL/GenBank/DDBJ databases">
        <title>Caligus Genome Assembly.</title>
        <authorList>
            <person name="Gallardo-Escarate C."/>
        </authorList>
    </citation>
    <scope>NUCLEOTIDE SEQUENCE [LARGE SCALE GENOMIC DNA]</scope>
</reference>
<protein>
    <submittedName>
        <fullName evidence="2">Uncharacterized protein</fullName>
    </submittedName>
</protein>
<sequence length="76" mass="9120">MVSKENEQDIRKWRQNTYNFKYKRGNKEKSCRTGNEEASRNLNENKSEEPRSNKSTKETEPSLIEPETLPKHWNLH</sequence>
<dbReference type="EMBL" id="CP045905">
    <property type="protein sequence ID" value="QQP36732.1"/>
    <property type="molecule type" value="Genomic_DNA"/>
</dbReference>
<name>A0A7T8JVH2_CALRO</name>
<feature type="compositionally biased region" description="Basic and acidic residues" evidence="1">
    <location>
        <begin position="25"/>
        <end position="60"/>
    </location>
</feature>
<evidence type="ECO:0000313" key="3">
    <source>
        <dbReference type="Proteomes" id="UP000595437"/>
    </source>
</evidence>
<feature type="region of interest" description="Disordered" evidence="1">
    <location>
        <begin position="24"/>
        <end position="76"/>
    </location>
</feature>
<dbReference type="AlphaFoldDB" id="A0A7T8JVH2"/>
<dbReference type="Proteomes" id="UP000595437">
    <property type="component" value="Chromosome 16"/>
</dbReference>
<accession>A0A7T8JVH2</accession>
<evidence type="ECO:0000313" key="2">
    <source>
        <dbReference type="EMBL" id="QQP36732.1"/>
    </source>
</evidence>